<evidence type="ECO:0000313" key="3">
    <source>
        <dbReference type="Proteomes" id="UP000015106"/>
    </source>
</evidence>
<protein>
    <submittedName>
        <fullName evidence="2">Uncharacterized protein</fullName>
    </submittedName>
</protein>
<evidence type="ECO:0000256" key="1">
    <source>
        <dbReference type="SAM" id="Phobius"/>
    </source>
</evidence>
<accession>A0A8R7TUS8</accession>
<organism evidence="2 3">
    <name type="scientific">Triticum urartu</name>
    <name type="common">Red wild einkorn</name>
    <name type="synonym">Crithodium urartu</name>
    <dbReference type="NCBI Taxonomy" id="4572"/>
    <lineage>
        <taxon>Eukaryota</taxon>
        <taxon>Viridiplantae</taxon>
        <taxon>Streptophyta</taxon>
        <taxon>Embryophyta</taxon>
        <taxon>Tracheophyta</taxon>
        <taxon>Spermatophyta</taxon>
        <taxon>Magnoliopsida</taxon>
        <taxon>Liliopsida</taxon>
        <taxon>Poales</taxon>
        <taxon>Poaceae</taxon>
        <taxon>BOP clade</taxon>
        <taxon>Pooideae</taxon>
        <taxon>Triticodae</taxon>
        <taxon>Triticeae</taxon>
        <taxon>Triticinae</taxon>
        <taxon>Triticum</taxon>
    </lineage>
</organism>
<keyword evidence="1" id="KW-1133">Transmembrane helix</keyword>
<reference evidence="2" key="2">
    <citation type="submission" date="2018-03" db="EMBL/GenBank/DDBJ databases">
        <title>The Triticum urartu genome reveals the dynamic nature of wheat genome evolution.</title>
        <authorList>
            <person name="Ling H."/>
            <person name="Ma B."/>
            <person name="Shi X."/>
            <person name="Liu H."/>
            <person name="Dong L."/>
            <person name="Sun H."/>
            <person name="Cao Y."/>
            <person name="Gao Q."/>
            <person name="Zheng S."/>
            <person name="Li Y."/>
            <person name="Yu Y."/>
            <person name="Du H."/>
            <person name="Qi M."/>
            <person name="Li Y."/>
            <person name="Yu H."/>
            <person name="Cui Y."/>
            <person name="Wang N."/>
            <person name="Chen C."/>
            <person name="Wu H."/>
            <person name="Zhao Y."/>
            <person name="Zhang J."/>
            <person name="Li Y."/>
            <person name="Zhou W."/>
            <person name="Zhang B."/>
            <person name="Hu W."/>
            <person name="Eijk M."/>
            <person name="Tang J."/>
            <person name="Witsenboer H."/>
            <person name="Zhao S."/>
            <person name="Li Z."/>
            <person name="Zhang A."/>
            <person name="Wang D."/>
            <person name="Liang C."/>
        </authorList>
    </citation>
    <scope>NUCLEOTIDE SEQUENCE [LARGE SCALE GENOMIC DNA]</scope>
    <source>
        <strain evidence="2">cv. G1812</strain>
    </source>
</reference>
<feature type="transmembrane region" description="Helical" evidence="1">
    <location>
        <begin position="20"/>
        <end position="42"/>
    </location>
</feature>
<reference evidence="2" key="3">
    <citation type="submission" date="2022-06" db="UniProtKB">
        <authorList>
            <consortium name="EnsemblPlants"/>
        </authorList>
    </citation>
    <scope>IDENTIFICATION</scope>
</reference>
<dbReference type="EnsemblPlants" id="TuG1812G0300002364.01.T01">
    <property type="protein sequence ID" value="TuG1812G0300002364.01.T01.cds282772"/>
    <property type="gene ID" value="TuG1812G0300002364.01"/>
</dbReference>
<name>A0A8R7TUS8_TRIUA</name>
<keyword evidence="1" id="KW-0472">Membrane</keyword>
<dbReference type="Proteomes" id="UP000015106">
    <property type="component" value="Chromosome 3"/>
</dbReference>
<keyword evidence="1" id="KW-0812">Transmembrane</keyword>
<sequence>MSGWSNQMVKVHAISFTTYIYIEILLRGSIMVLLCLICCHLLHNEIVRCFTCVLEHKVRCITNIISNANISSSTLYMFVGIHEGARFKKF</sequence>
<dbReference type="Gramene" id="TuG1812G0300002364.01.T01">
    <property type="protein sequence ID" value="TuG1812G0300002364.01.T01.cds282772"/>
    <property type="gene ID" value="TuG1812G0300002364.01"/>
</dbReference>
<reference evidence="3" key="1">
    <citation type="journal article" date="2013" name="Nature">
        <title>Draft genome of the wheat A-genome progenitor Triticum urartu.</title>
        <authorList>
            <person name="Ling H.Q."/>
            <person name="Zhao S."/>
            <person name="Liu D."/>
            <person name="Wang J."/>
            <person name="Sun H."/>
            <person name="Zhang C."/>
            <person name="Fan H."/>
            <person name="Li D."/>
            <person name="Dong L."/>
            <person name="Tao Y."/>
            <person name="Gao C."/>
            <person name="Wu H."/>
            <person name="Li Y."/>
            <person name="Cui Y."/>
            <person name="Guo X."/>
            <person name="Zheng S."/>
            <person name="Wang B."/>
            <person name="Yu K."/>
            <person name="Liang Q."/>
            <person name="Yang W."/>
            <person name="Lou X."/>
            <person name="Chen J."/>
            <person name="Feng M."/>
            <person name="Jian J."/>
            <person name="Zhang X."/>
            <person name="Luo G."/>
            <person name="Jiang Y."/>
            <person name="Liu J."/>
            <person name="Wang Z."/>
            <person name="Sha Y."/>
            <person name="Zhang B."/>
            <person name="Wu H."/>
            <person name="Tang D."/>
            <person name="Shen Q."/>
            <person name="Xue P."/>
            <person name="Zou S."/>
            <person name="Wang X."/>
            <person name="Liu X."/>
            <person name="Wang F."/>
            <person name="Yang Y."/>
            <person name="An X."/>
            <person name="Dong Z."/>
            <person name="Zhang K."/>
            <person name="Zhang X."/>
            <person name="Luo M.C."/>
            <person name="Dvorak J."/>
            <person name="Tong Y."/>
            <person name="Wang J."/>
            <person name="Yang H."/>
            <person name="Li Z."/>
            <person name="Wang D."/>
            <person name="Zhang A."/>
            <person name="Wang J."/>
        </authorList>
    </citation>
    <scope>NUCLEOTIDE SEQUENCE</scope>
    <source>
        <strain evidence="3">cv. G1812</strain>
    </source>
</reference>
<proteinExistence type="predicted"/>
<keyword evidence="3" id="KW-1185">Reference proteome</keyword>
<evidence type="ECO:0000313" key="2">
    <source>
        <dbReference type="EnsemblPlants" id="TuG1812G0300002364.01.T01.cds282772"/>
    </source>
</evidence>
<dbReference type="AlphaFoldDB" id="A0A8R7TUS8"/>